<dbReference type="EnsemblPlants" id="PGSC0003DMT400096974">
    <property type="protein sequence ID" value="PGSC0003DMT400096974"/>
    <property type="gene ID" value="PGSC0003DMG400046545"/>
</dbReference>
<sequence>MEIALCCWNKRSMITPVDDQSRRAIDTMDANMLAELLQQVLESSRYFIVLVDIPDIVTWRALKYVFPVENCGSRVIIISRFDDMCHTICEDIPDSDVYSLNPLSEYESWELPFGIEHLRKLQSLVLQNISENMLMTVKLKDSTSGNYWKIAHIPDVNVIDMYKSWKVEEESNSKF</sequence>
<dbReference type="Gramene" id="PGSC0003DMT400096974">
    <property type="protein sequence ID" value="PGSC0003DMT400096974"/>
    <property type="gene ID" value="PGSC0003DMG400046545"/>
</dbReference>
<organism evidence="2 3">
    <name type="scientific">Solanum tuberosum</name>
    <name type="common">Potato</name>
    <dbReference type="NCBI Taxonomy" id="4113"/>
    <lineage>
        <taxon>Eukaryota</taxon>
        <taxon>Viridiplantae</taxon>
        <taxon>Streptophyta</taxon>
        <taxon>Embryophyta</taxon>
        <taxon>Tracheophyta</taxon>
        <taxon>Spermatophyta</taxon>
        <taxon>Magnoliopsida</taxon>
        <taxon>eudicotyledons</taxon>
        <taxon>Gunneridae</taxon>
        <taxon>Pentapetalae</taxon>
        <taxon>asterids</taxon>
        <taxon>lamiids</taxon>
        <taxon>Solanales</taxon>
        <taxon>Solanaceae</taxon>
        <taxon>Solanoideae</taxon>
        <taxon>Solaneae</taxon>
        <taxon>Solanum</taxon>
    </lineage>
</organism>
<reference evidence="3" key="1">
    <citation type="journal article" date="2011" name="Nature">
        <title>Genome sequence and analysis of the tuber crop potato.</title>
        <authorList>
            <consortium name="The Potato Genome Sequencing Consortium"/>
        </authorList>
    </citation>
    <scope>NUCLEOTIDE SEQUENCE [LARGE SCALE GENOMIC DNA]</scope>
    <source>
        <strain evidence="3">cv. DM1-3 516 R44</strain>
    </source>
</reference>
<name>M1DZM7_SOLTU</name>
<dbReference type="InterPro" id="IPR027417">
    <property type="entry name" value="P-loop_NTPase"/>
</dbReference>
<dbReference type="SUPFAM" id="SSF52540">
    <property type="entry name" value="P-loop containing nucleoside triphosphate hydrolases"/>
    <property type="match status" value="1"/>
</dbReference>
<evidence type="ECO:0000313" key="3">
    <source>
        <dbReference type="Proteomes" id="UP000011115"/>
    </source>
</evidence>
<dbReference type="InParanoid" id="M1DZM7"/>
<reference evidence="2" key="2">
    <citation type="submission" date="2015-06" db="UniProtKB">
        <authorList>
            <consortium name="EnsemblPlants"/>
        </authorList>
    </citation>
    <scope>IDENTIFICATION</scope>
    <source>
        <strain evidence="2">DM1-3 516 R44</strain>
    </source>
</reference>
<proteinExistence type="predicted"/>
<dbReference type="AlphaFoldDB" id="M1DZM7"/>
<protein>
    <submittedName>
        <fullName evidence="2">Nbs-lrr resistance protein</fullName>
    </submittedName>
</protein>
<dbReference type="Proteomes" id="UP000011115">
    <property type="component" value="Unassembled WGS sequence"/>
</dbReference>
<evidence type="ECO:0000313" key="2">
    <source>
        <dbReference type="EnsemblPlants" id="PGSC0003DMT400096974"/>
    </source>
</evidence>
<dbReference type="GO" id="GO:0043531">
    <property type="term" value="F:ADP binding"/>
    <property type="evidence" value="ECO:0007669"/>
    <property type="project" value="InterPro"/>
</dbReference>
<dbReference type="eggNOG" id="KOG4658">
    <property type="taxonomic scope" value="Eukaryota"/>
</dbReference>
<dbReference type="Pfam" id="PF00931">
    <property type="entry name" value="NB-ARC"/>
    <property type="match status" value="1"/>
</dbReference>
<accession>M1DZM7</accession>
<dbReference type="Gene3D" id="3.40.50.300">
    <property type="entry name" value="P-loop containing nucleotide triphosphate hydrolases"/>
    <property type="match status" value="1"/>
</dbReference>
<keyword evidence="3" id="KW-1185">Reference proteome</keyword>
<evidence type="ECO:0000259" key="1">
    <source>
        <dbReference type="Pfam" id="PF00931"/>
    </source>
</evidence>
<feature type="domain" description="NB-ARC" evidence="1">
    <location>
        <begin position="23"/>
        <end position="111"/>
    </location>
</feature>
<dbReference type="HOGENOM" id="CLU_1535160_0_0_1"/>
<dbReference type="InterPro" id="IPR002182">
    <property type="entry name" value="NB-ARC"/>
</dbReference>
<dbReference type="PaxDb" id="4113-PGSC0003DMT400096974"/>